<name>A0A6J6NTD2_9ZZZZ</name>
<accession>A0A6J6NTD2</accession>
<evidence type="ECO:0000313" key="1">
    <source>
        <dbReference type="EMBL" id="CAB4689456.1"/>
    </source>
</evidence>
<reference evidence="1" key="1">
    <citation type="submission" date="2020-05" db="EMBL/GenBank/DDBJ databases">
        <authorList>
            <person name="Chiriac C."/>
            <person name="Salcher M."/>
            <person name="Ghai R."/>
            <person name="Kavagutti S V."/>
        </authorList>
    </citation>
    <scope>NUCLEOTIDE SEQUENCE</scope>
</reference>
<proteinExistence type="predicted"/>
<gene>
    <name evidence="1" type="ORF">UFOPK2362_00881</name>
</gene>
<protein>
    <submittedName>
        <fullName evidence="1">Unannotated protein</fullName>
    </submittedName>
</protein>
<dbReference type="AlphaFoldDB" id="A0A6J6NTD2"/>
<organism evidence="1">
    <name type="scientific">freshwater metagenome</name>
    <dbReference type="NCBI Taxonomy" id="449393"/>
    <lineage>
        <taxon>unclassified sequences</taxon>
        <taxon>metagenomes</taxon>
        <taxon>ecological metagenomes</taxon>
    </lineage>
</organism>
<dbReference type="EMBL" id="CAEZXI010000111">
    <property type="protein sequence ID" value="CAB4689456.1"/>
    <property type="molecule type" value="Genomic_DNA"/>
</dbReference>
<sequence length="115" mass="12019">MPVNFGGLTLNSLCTLPPRNLIPNSLGRATVCESIGIKILFSNNQPIAAPGFLISVICPRGGPQVSFARTGSELFGTVVNIFKSALPGKIGPSPAGSSPINNFRFVGARYFSPSL</sequence>